<name>V4SQ95_CITCL</name>
<dbReference type="AlphaFoldDB" id="V4SQ95"/>
<proteinExistence type="predicted"/>
<evidence type="ECO:0000256" key="1">
    <source>
        <dbReference type="SAM" id="MobiDB-lite"/>
    </source>
</evidence>
<accession>V4SQ95</accession>
<sequence>MKKSTHTHTHSHTLHSHTHRARDRRSEMMRCQTAAASRSKMKVREAAASSHRRNCAHAIAATTMRCHDLLHLNCCCLLPLAPSVTVIVATCFTSTATITEFSMVFDYIVLNN</sequence>
<dbReference type="KEGG" id="cic:CICLE_v10033119mg"/>
<reference evidence="2 3" key="1">
    <citation type="submission" date="2013-10" db="EMBL/GenBank/DDBJ databases">
        <authorList>
            <consortium name="International Citrus Genome Consortium"/>
            <person name="Jenkins J."/>
            <person name="Schmutz J."/>
            <person name="Prochnik S."/>
            <person name="Rokhsar D."/>
            <person name="Gmitter F."/>
            <person name="Ollitrault P."/>
            <person name="Machado M."/>
            <person name="Talon M."/>
            <person name="Wincker P."/>
            <person name="Jaillon O."/>
            <person name="Morgante M."/>
        </authorList>
    </citation>
    <scope>NUCLEOTIDE SEQUENCE</scope>
    <source>
        <strain evidence="3">cv. Clemenules</strain>
    </source>
</reference>
<gene>
    <name evidence="2" type="ORF">CICLE_v10033119mg</name>
</gene>
<dbReference type="Gramene" id="ESR49978">
    <property type="protein sequence ID" value="ESR49978"/>
    <property type="gene ID" value="CICLE_v10033119mg"/>
</dbReference>
<dbReference type="InParanoid" id="V4SQ95"/>
<protein>
    <submittedName>
        <fullName evidence="2">Uncharacterized protein</fullName>
    </submittedName>
</protein>
<keyword evidence="3" id="KW-1185">Reference proteome</keyword>
<feature type="region of interest" description="Disordered" evidence="1">
    <location>
        <begin position="1"/>
        <end position="39"/>
    </location>
</feature>
<organism evidence="2 3">
    <name type="scientific">Citrus clementina</name>
    <name type="common">Clementine</name>
    <name type="synonym">Citrus deliciosa x Citrus sinensis</name>
    <dbReference type="NCBI Taxonomy" id="85681"/>
    <lineage>
        <taxon>Eukaryota</taxon>
        <taxon>Viridiplantae</taxon>
        <taxon>Streptophyta</taxon>
        <taxon>Embryophyta</taxon>
        <taxon>Tracheophyta</taxon>
        <taxon>Spermatophyta</taxon>
        <taxon>Magnoliopsida</taxon>
        <taxon>eudicotyledons</taxon>
        <taxon>Gunneridae</taxon>
        <taxon>Pentapetalae</taxon>
        <taxon>rosids</taxon>
        <taxon>malvids</taxon>
        <taxon>Sapindales</taxon>
        <taxon>Rutaceae</taxon>
        <taxon>Aurantioideae</taxon>
        <taxon>Citrus</taxon>
    </lineage>
</organism>
<dbReference type="EMBL" id="KI536726">
    <property type="protein sequence ID" value="ESR49978.1"/>
    <property type="molecule type" value="Genomic_DNA"/>
</dbReference>
<dbReference type="Proteomes" id="UP000030687">
    <property type="component" value="Unassembled WGS sequence"/>
</dbReference>
<feature type="compositionally biased region" description="Basic residues" evidence="1">
    <location>
        <begin position="1"/>
        <end position="23"/>
    </location>
</feature>
<evidence type="ECO:0000313" key="3">
    <source>
        <dbReference type="Proteomes" id="UP000030687"/>
    </source>
</evidence>
<evidence type="ECO:0000313" key="2">
    <source>
        <dbReference type="EMBL" id="ESR49978.1"/>
    </source>
</evidence>